<keyword evidence="2" id="KW-0812">Transmembrane</keyword>
<feature type="region of interest" description="Disordered" evidence="1">
    <location>
        <begin position="33"/>
        <end position="52"/>
    </location>
</feature>
<protein>
    <submittedName>
        <fullName evidence="3">Uncharacterized protein</fullName>
    </submittedName>
</protein>
<accession>A0A9D2Q2U4</accession>
<organism evidence="3 4">
    <name type="scientific">Candidatus Brachybacterium intestinipullorum</name>
    <dbReference type="NCBI Taxonomy" id="2838512"/>
    <lineage>
        <taxon>Bacteria</taxon>
        <taxon>Bacillati</taxon>
        <taxon>Actinomycetota</taxon>
        <taxon>Actinomycetes</taxon>
        <taxon>Micrococcales</taxon>
        <taxon>Dermabacteraceae</taxon>
        <taxon>Brachybacterium</taxon>
    </lineage>
</organism>
<gene>
    <name evidence="3" type="ORF">H9932_12495</name>
</gene>
<evidence type="ECO:0000256" key="2">
    <source>
        <dbReference type="SAM" id="Phobius"/>
    </source>
</evidence>
<evidence type="ECO:0000256" key="1">
    <source>
        <dbReference type="SAM" id="MobiDB-lite"/>
    </source>
</evidence>
<keyword evidence="2" id="KW-0472">Membrane</keyword>
<comment type="caution">
    <text evidence="3">The sequence shown here is derived from an EMBL/GenBank/DDBJ whole genome shotgun (WGS) entry which is preliminary data.</text>
</comment>
<reference evidence="3" key="1">
    <citation type="journal article" date="2021" name="PeerJ">
        <title>Extensive microbial diversity within the chicken gut microbiome revealed by metagenomics and culture.</title>
        <authorList>
            <person name="Gilroy R."/>
            <person name="Ravi A."/>
            <person name="Getino M."/>
            <person name="Pursley I."/>
            <person name="Horton D.L."/>
            <person name="Alikhan N.F."/>
            <person name="Baker D."/>
            <person name="Gharbi K."/>
            <person name="Hall N."/>
            <person name="Watson M."/>
            <person name="Adriaenssens E.M."/>
            <person name="Foster-Nyarko E."/>
            <person name="Jarju S."/>
            <person name="Secka A."/>
            <person name="Antonio M."/>
            <person name="Oren A."/>
            <person name="Chaudhuri R.R."/>
            <person name="La Ragione R."/>
            <person name="Hildebrand F."/>
            <person name="Pallen M.J."/>
        </authorList>
    </citation>
    <scope>NUCLEOTIDE SEQUENCE</scope>
    <source>
        <strain evidence="3">CHK130-7132</strain>
    </source>
</reference>
<dbReference type="EMBL" id="DWWC01000262">
    <property type="protein sequence ID" value="HJC70476.1"/>
    <property type="molecule type" value="Genomic_DNA"/>
</dbReference>
<keyword evidence="2" id="KW-1133">Transmembrane helix</keyword>
<proteinExistence type="predicted"/>
<name>A0A9D2Q2U4_9MICO</name>
<reference evidence="3" key="2">
    <citation type="submission" date="2021-04" db="EMBL/GenBank/DDBJ databases">
        <authorList>
            <person name="Gilroy R."/>
        </authorList>
    </citation>
    <scope>NUCLEOTIDE SEQUENCE</scope>
    <source>
        <strain evidence="3">CHK130-7132</strain>
    </source>
</reference>
<dbReference type="Proteomes" id="UP000823854">
    <property type="component" value="Unassembled WGS sequence"/>
</dbReference>
<evidence type="ECO:0000313" key="4">
    <source>
        <dbReference type="Proteomes" id="UP000823854"/>
    </source>
</evidence>
<feature type="transmembrane region" description="Helical" evidence="2">
    <location>
        <begin position="6"/>
        <end position="27"/>
    </location>
</feature>
<feature type="compositionally biased region" description="Basic and acidic residues" evidence="1">
    <location>
        <begin position="36"/>
        <end position="46"/>
    </location>
</feature>
<dbReference type="AlphaFoldDB" id="A0A9D2Q2U4"/>
<sequence>MQLPLVVIAFLVLAVLLAVGILVVVAVPRLKGPEVSQDRESADQRHSSRTGR</sequence>
<evidence type="ECO:0000313" key="3">
    <source>
        <dbReference type="EMBL" id="HJC70476.1"/>
    </source>
</evidence>